<dbReference type="PROSITE" id="PS50020">
    <property type="entry name" value="WW_DOMAIN_2"/>
    <property type="match status" value="1"/>
</dbReference>
<dbReference type="Pfam" id="PF00595">
    <property type="entry name" value="PDZ"/>
    <property type="match status" value="1"/>
</dbReference>
<feature type="domain" description="PDZ" evidence="3">
    <location>
        <begin position="191"/>
        <end position="276"/>
    </location>
</feature>
<evidence type="ECO:0000259" key="3">
    <source>
        <dbReference type="PROSITE" id="PS50106"/>
    </source>
</evidence>
<comment type="caution">
    <text evidence="4">The sequence shown here is derived from an EMBL/GenBank/DDBJ whole genome shotgun (WGS) entry which is preliminary data.</text>
</comment>
<evidence type="ECO:0000313" key="5">
    <source>
        <dbReference type="Proteomes" id="UP001515480"/>
    </source>
</evidence>
<dbReference type="AlphaFoldDB" id="A0AB34IP07"/>
<accession>A0AB34IP07</accession>
<feature type="region of interest" description="Disordered" evidence="1">
    <location>
        <begin position="1"/>
        <end position="49"/>
    </location>
</feature>
<organism evidence="4 5">
    <name type="scientific">Prymnesium parvum</name>
    <name type="common">Toxic golden alga</name>
    <dbReference type="NCBI Taxonomy" id="97485"/>
    <lineage>
        <taxon>Eukaryota</taxon>
        <taxon>Haptista</taxon>
        <taxon>Haptophyta</taxon>
        <taxon>Prymnesiophyceae</taxon>
        <taxon>Prymnesiales</taxon>
        <taxon>Prymnesiaceae</taxon>
        <taxon>Prymnesium</taxon>
    </lineage>
</organism>
<feature type="compositionally biased region" description="Basic and acidic residues" evidence="1">
    <location>
        <begin position="1"/>
        <end position="18"/>
    </location>
</feature>
<evidence type="ECO:0000256" key="1">
    <source>
        <dbReference type="SAM" id="MobiDB-lite"/>
    </source>
</evidence>
<name>A0AB34IP07_PRYPA</name>
<dbReference type="EMBL" id="JBGBPQ010000022">
    <property type="protein sequence ID" value="KAL1503268.1"/>
    <property type="molecule type" value="Genomic_DNA"/>
</dbReference>
<reference evidence="4 5" key="1">
    <citation type="journal article" date="2024" name="Science">
        <title>Giant polyketide synthase enzymes in the biosynthesis of giant marine polyether toxins.</title>
        <authorList>
            <person name="Fallon T.R."/>
            <person name="Shende V.V."/>
            <person name="Wierzbicki I.H."/>
            <person name="Pendleton A.L."/>
            <person name="Watervoot N.F."/>
            <person name="Auber R.P."/>
            <person name="Gonzalez D.J."/>
            <person name="Wisecaver J.H."/>
            <person name="Moore B.S."/>
        </authorList>
    </citation>
    <scope>NUCLEOTIDE SEQUENCE [LARGE SCALE GENOMIC DNA]</scope>
    <source>
        <strain evidence="4 5">12B1</strain>
    </source>
</reference>
<keyword evidence="5" id="KW-1185">Reference proteome</keyword>
<dbReference type="SUPFAM" id="SSF50156">
    <property type="entry name" value="PDZ domain-like"/>
    <property type="match status" value="1"/>
</dbReference>
<dbReference type="InterPro" id="IPR001478">
    <property type="entry name" value="PDZ"/>
</dbReference>
<dbReference type="SMART" id="SM00228">
    <property type="entry name" value="PDZ"/>
    <property type="match status" value="1"/>
</dbReference>
<sequence>MADAAEARREGEEARRGGMEPSHAAPEATPNGHELFPDAPAPAPAAEHRITIAAPFDDQFPDVPERDKVFWQFVVPKSFKDGDVVRVILPSKLELLFEPPPGTSPGVPLAFLVPLAETLRREVATAKKPASGTAVLASHVAEGAVRLARKVSFGRKSSFGRARRRREGEKEKEAAPATAATEVPEVPVFIEVDFYKKDEATQLGISLASFGRGHPPREGVLIAKVEPDSLVARKGKMRAGDLLHAVNGIKTTSHQQAVGLLRSAVGVIQCMITRAGPLPEGWEQKIEKKENNRVYFLHKEQLRWSYLHPLAIDMDVHGNLFSRKDKETMVMERQGEVQTYRDGLQAMSTRARMIEMVQDEEAGLTIQRNSTNASERNSLQLETTSV</sequence>
<feature type="domain" description="WW" evidence="2">
    <location>
        <begin position="276"/>
        <end position="311"/>
    </location>
</feature>
<dbReference type="Proteomes" id="UP001515480">
    <property type="component" value="Unassembled WGS sequence"/>
</dbReference>
<evidence type="ECO:0000259" key="2">
    <source>
        <dbReference type="PROSITE" id="PS50020"/>
    </source>
</evidence>
<gene>
    <name evidence="4" type="ORF">AB1Y20_011323</name>
</gene>
<dbReference type="CDD" id="cd00136">
    <property type="entry name" value="PDZ_canonical"/>
    <property type="match status" value="1"/>
</dbReference>
<feature type="region of interest" description="Disordered" evidence="1">
    <location>
        <begin position="158"/>
        <end position="179"/>
    </location>
</feature>
<dbReference type="Gene3D" id="2.30.42.10">
    <property type="match status" value="1"/>
</dbReference>
<dbReference type="InterPro" id="IPR001202">
    <property type="entry name" value="WW_dom"/>
</dbReference>
<dbReference type="InterPro" id="IPR036034">
    <property type="entry name" value="PDZ_sf"/>
</dbReference>
<proteinExistence type="predicted"/>
<evidence type="ECO:0008006" key="6">
    <source>
        <dbReference type="Google" id="ProtNLM"/>
    </source>
</evidence>
<evidence type="ECO:0000313" key="4">
    <source>
        <dbReference type="EMBL" id="KAL1503268.1"/>
    </source>
</evidence>
<dbReference type="PROSITE" id="PS50106">
    <property type="entry name" value="PDZ"/>
    <property type="match status" value="1"/>
</dbReference>
<protein>
    <recommendedName>
        <fullName evidence="6">PDZ domain-containing protein</fullName>
    </recommendedName>
</protein>